<gene>
    <name evidence="1" type="ORF">ACFPQB_07290</name>
</gene>
<dbReference type="GO" id="GO:0016874">
    <property type="term" value="F:ligase activity"/>
    <property type="evidence" value="ECO:0007669"/>
    <property type="project" value="UniProtKB-KW"/>
</dbReference>
<keyword evidence="2" id="KW-1185">Reference proteome</keyword>
<comment type="caution">
    <text evidence="1">The sequence shown here is derived from an EMBL/GenBank/DDBJ whole genome shotgun (WGS) entry which is preliminary data.</text>
</comment>
<protein>
    <submittedName>
        <fullName evidence="1">RimK family alpha-L-glutamate ligase</fullName>
    </submittedName>
</protein>
<organism evidence="1 2">
    <name type="scientific">Nocardioides vastitatis</name>
    <dbReference type="NCBI Taxonomy" id="2568655"/>
    <lineage>
        <taxon>Bacteria</taxon>
        <taxon>Bacillati</taxon>
        <taxon>Actinomycetota</taxon>
        <taxon>Actinomycetes</taxon>
        <taxon>Propionibacteriales</taxon>
        <taxon>Nocardioidaceae</taxon>
        <taxon>Nocardioides</taxon>
    </lineage>
</organism>
<dbReference type="EMBL" id="JBHSNS010000002">
    <property type="protein sequence ID" value="MFC5728717.1"/>
    <property type="molecule type" value="Genomic_DNA"/>
</dbReference>
<dbReference type="PANTHER" id="PTHR39217">
    <property type="match status" value="1"/>
</dbReference>
<reference evidence="2" key="1">
    <citation type="journal article" date="2019" name="Int. J. Syst. Evol. Microbiol.">
        <title>The Global Catalogue of Microorganisms (GCM) 10K type strain sequencing project: providing services to taxonomists for standard genome sequencing and annotation.</title>
        <authorList>
            <consortium name="The Broad Institute Genomics Platform"/>
            <consortium name="The Broad Institute Genome Sequencing Center for Infectious Disease"/>
            <person name="Wu L."/>
            <person name="Ma J."/>
        </authorList>
    </citation>
    <scope>NUCLEOTIDE SEQUENCE [LARGE SCALE GENOMIC DNA]</scope>
    <source>
        <strain evidence="2">YIM 94188</strain>
    </source>
</reference>
<evidence type="ECO:0000313" key="1">
    <source>
        <dbReference type="EMBL" id="MFC5728717.1"/>
    </source>
</evidence>
<proteinExistence type="predicted"/>
<evidence type="ECO:0000313" key="2">
    <source>
        <dbReference type="Proteomes" id="UP001596072"/>
    </source>
</evidence>
<dbReference type="RefSeq" id="WP_136430926.1">
    <property type="nucleotide sequence ID" value="NZ_JBHSNS010000002.1"/>
</dbReference>
<dbReference type="Proteomes" id="UP001596072">
    <property type="component" value="Unassembled WGS sequence"/>
</dbReference>
<keyword evidence="1" id="KW-0436">Ligase</keyword>
<accession>A0ABW0ZEF6</accession>
<sequence>MPTVLLATFSLLPDGEYGGDRLVAAVAERGIEGRWVCWDDPSVDWAAADLVAVRSTWDYHRRLPDFLAWARAVEATTPVLNGAEVFAWNADKSYLTELAGVVRVVPTALLDDTTLVAGLEEAFARWGKVVIKPRVSASGLGLVIAERGHIEQLQGLLPAPWVIQPLVESVRTRGETSVFVFEGQAVTQVDKRVEGAEVRVHEVYGGSSAPVALDPERARVAEDAIRVVAEWRGADLAYARVDLMVWEGEWVVSELELIEPGLYLDVAPDNADRFADLLARRLRRRR</sequence>
<name>A0ABW0ZEF6_9ACTN</name>
<dbReference type="InterPro" id="IPR053191">
    <property type="entry name" value="DcsG_Biosynth_Enzyme"/>
</dbReference>
<dbReference type="PANTHER" id="PTHR39217:SF1">
    <property type="entry name" value="GLUTATHIONE SYNTHETASE"/>
    <property type="match status" value="1"/>
</dbReference>
<dbReference type="SUPFAM" id="SSF56059">
    <property type="entry name" value="Glutathione synthetase ATP-binding domain-like"/>
    <property type="match status" value="1"/>
</dbReference>